<keyword evidence="13" id="KW-0413">Isomerase</keyword>
<dbReference type="InterPro" id="IPR004042">
    <property type="entry name" value="Intein_endonuc_central"/>
</dbReference>
<dbReference type="PRINTS" id="PR00379">
    <property type="entry name" value="INTEIN"/>
</dbReference>
<dbReference type="Pfam" id="PF13443">
    <property type="entry name" value="HTH_26"/>
    <property type="match status" value="1"/>
</dbReference>
<name>A0A1Z4N3J9_9CYAN</name>
<dbReference type="Gene3D" id="1.10.260.40">
    <property type="entry name" value="lambda repressor-like DNA-binding domains"/>
    <property type="match status" value="1"/>
</dbReference>
<dbReference type="SMART" id="SM00530">
    <property type="entry name" value="HTH_XRE"/>
    <property type="match status" value="1"/>
</dbReference>
<dbReference type="Proteomes" id="UP000218785">
    <property type="component" value="Chromosome"/>
</dbReference>
<dbReference type="InterPro" id="IPR006141">
    <property type="entry name" value="Intein_N"/>
</dbReference>
<protein>
    <recommendedName>
        <fullName evidence="16 17">Replicative DNA helicase</fullName>
        <ecNumber evidence="16 17">5.6.2.3</ecNumber>
    </recommendedName>
</protein>
<reference evidence="21 22" key="1">
    <citation type="submission" date="2017-06" db="EMBL/GenBank/DDBJ databases">
        <title>Genome sequencing of cyanobaciteial culture collection at National Institute for Environmental Studies (NIES).</title>
        <authorList>
            <person name="Hirose Y."/>
            <person name="Shimura Y."/>
            <person name="Fujisawa T."/>
            <person name="Nakamura Y."/>
            <person name="Kawachi M."/>
        </authorList>
    </citation>
    <scope>NUCLEOTIDE SEQUENCE [LARGE SCALE GENOMIC DNA]</scope>
    <source>
        <strain evidence="21 22">NIES-37</strain>
    </source>
</reference>
<dbReference type="SUPFAM" id="SSF52540">
    <property type="entry name" value="P-loop containing nucleoside triphosphate hydrolases"/>
    <property type="match status" value="1"/>
</dbReference>
<evidence type="ECO:0000313" key="21">
    <source>
        <dbReference type="EMBL" id="BAZ00255.1"/>
    </source>
</evidence>
<dbReference type="NCBIfam" id="TIGR00665">
    <property type="entry name" value="DnaB"/>
    <property type="match status" value="1"/>
</dbReference>
<keyword evidence="9" id="KW-0068">Autocatalytic cleavage</keyword>
<evidence type="ECO:0000256" key="1">
    <source>
        <dbReference type="ARBA" id="ARBA00008428"/>
    </source>
</evidence>
<dbReference type="InterPro" id="IPR030934">
    <property type="entry name" value="Intein_C"/>
</dbReference>
<dbReference type="SUPFAM" id="SSF55608">
    <property type="entry name" value="Homing endonucleases"/>
    <property type="match status" value="2"/>
</dbReference>
<gene>
    <name evidence="21" type="ORF">NIES37_42440</name>
</gene>
<comment type="function">
    <text evidence="17">The main replicative DNA helicase, it participates in initiation and elongation during chromosome replication. Travels ahead of the DNA replisome, separating dsDNA into templates for DNA synthesis. A processive ATP-dependent 5'-3' DNA helicase it has DNA-dependent ATPase activity.</text>
</comment>
<dbReference type="KEGG" id="ttq:NIES37_42440"/>
<dbReference type="GO" id="GO:0016539">
    <property type="term" value="P:intein-mediated protein splicing"/>
    <property type="evidence" value="ECO:0007669"/>
    <property type="project" value="InterPro"/>
</dbReference>
<evidence type="ECO:0000256" key="8">
    <source>
        <dbReference type="ARBA" id="ARBA00022806"/>
    </source>
</evidence>
<keyword evidence="3 17" id="KW-0639">Primosome</keyword>
<dbReference type="InterPro" id="IPR001387">
    <property type="entry name" value="Cro/C1-type_HTH"/>
</dbReference>
<dbReference type="PANTHER" id="PTHR30153:SF2">
    <property type="entry name" value="REPLICATIVE DNA HELICASE"/>
    <property type="match status" value="1"/>
</dbReference>
<evidence type="ECO:0000256" key="17">
    <source>
        <dbReference type="RuleBase" id="RU362085"/>
    </source>
</evidence>
<feature type="domain" description="DOD-type homing endonuclease" evidence="18">
    <location>
        <begin position="333"/>
        <end position="553"/>
    </location>
</feature>
<keyword evidence="12 17" id="KW-0238">DNA-binding</keyword>
<dbReference type="InterPro" id="IPR016136">
    <property type="entry name" value="DNA_helicase_N/primase_C"/>
</dbReference>
<keyword evidence="7 17" id="KW-0378">Hydrolase</keyword>
<dbReference type="InterPro" id="IPR007693">
    <property type="entry name" value="DNA_helicase_DnaB-like_N"/>
</dbReference>
<comment type="similarity">
    <text evidence="1 17">Belongs to the helicase family. DnaB subfamily.</text>
</comment>
<dbReference type="PROSITE" id="PS51199">
    <property type="entry name" value="SF4_HELICASE"/>
    <property type="match status" value="2"/>
</dbReference>
<dbReference type="GO" id="GO:0016887">
    <property type="term" value="F:ATP hydrolysis activity"/>
    <property type="evidence" value="ECO:0007669"/>
    <property type="project" value="RHEA"/>
</dbReference>
<keyword evidence="5" id="KW-0677">Repeat</keyword>
<dbReference type="GO" id="GO:0003677">
    <property type="term" value="F:DNA binding"/>
    <property type="evidence" value="ECO:0007669"/>
    <property type="project" value="UniProtKB-UniRule"/>
</dbReference>
<comment type="subunit">
    <text evidence="2">Homohexamer.</text>
</comment>
<evidence type="ECO:0000259" key="19">
    <source>
        <dbReference type="PROSITE" id="PS50943"/>
    </source>
</evidence>
<dbReference type="Gene3D" id="2.170.16.10">
    <property type="entry name" value="Hedgehog/Intein (Hint) domain"/>
    <property type="match status" value="4"/>
</dbReference>
<evidence type="ECO:0000259" key="18">
    <source>
        <dbReference type="PROSITE" id="PS50819"/>
    </source>
</evidence>
<feature type="domain" description="HTH cro/C1-type" evidence="19">
    <location>
        <begin position="406"/>
        <end position="460"/>
    </location>
</feature>
<dbReference type="GO" id="GO:0005524">
    <property type="term" value="F:ATP binding"/>
    <property type="evidence" value="ECO:0007669"/>
    <property type="project" value="UniProtKB-UniRule"/>
</dbReference>
<dbReference type="SMART" id="SM00305">
    <property type="entry name" value="HintC"/>
    <property type="match status" value="2"/>
</dbReference>
<evidence type="ECO:0000256" key="12">
    <source>
        <dbReference type="ARBA" id="ARBA00023125"/>
    </source>
</evidence>
<dbReference type="PROSITE" id="PS50817">
    <property type="entry name" value="INTEIN_N_TER"/>
    <property type="match status" value="2"/>
</dbReference>
<dbReference type="GO" id="GO:1990077">
    <property type="term" value="C:primosome complex"/>
    <property type="evidence" value="ECO:0007669"/>
    <property type="project" value="UniProtKB-UniRule"/>
</dbReference>
<dbReference type="PROSITE" id="PS50943">
    <property type="entry name" value="HTH_CROC1"/>
    <property type="match status" value="1"/>
</dbReference>
<dbReference type="InterPro" id="IPR036844">
    <property type="entry name" value="Hint_dom_sf"/>
</dbReference>
<dbReference type="NCBIfam" id="TIGR01443">
    <property type="entry name" value="intein_Cterm"/>
    <property type="match status" value="2"/>
</dbReference>
<dbReference type="FunFam" id="1.10.860.10:FF:000001">
    <property type="entry name" value="Replicative DNA helicase"/>
    <property type="match status" value="1"/>
</dbReference>
<dbReference type="RefSeq" id="WP_096578992.1">
    <property type="nucleotide sequence ID" value="NZ_CAWNJS010000001.1"/>
</dbReference>
<evidence type="ECO:0000256" key="5">
    <source>
        <dbReference type="ARBA" id="ARBA00022737"/>
    </source>
</evidence>
<dbReference type="NCBIfam" id="TIGR01445">
    <property type="entry name" value="intein_Nterm"/>
    <property type="match status" value="2"/>
</dbReference>
<dbReference type="GO" id="GO:0005829">
    <property type="term" value="C:cytosol"/>
    <property type="evidence" value="ECO:0007669"/>
    <property type="project" value="TreeGrafter"/>
</dbReference>
<feature type="domain" description="DOD-type homing endonuclease" evidence="18">
    <location>
        <begin position="998"/>
        <end position="1147"/>
    </location>
</feature>
<sequence>MAEELSFQGNGSDRLPPQNIEAEEAILGGILLDPEAIGRVSDRLVAEAFYISAHKDIYQAALRLHAQGKPTDLLAVTSWLADHDLLNRIGGRNKLATLVDRTVSAVNIDALASLVMDKYQRRQLIKAGNEIVHLGYETEKELPIVLDQAEQKVFGITQERAQSGLVHISDTLISNFQDIEERNQGIALPGITCSFYDLDALTSGFQRSDLIIVAARPAMGKCLSFDSEIVLENGQITTIEELYNQRRGSLLTLNNDWKFNFTKPSAFVDDGIKPVFRLTTRLGRTIETTLTHPYLTIQGWQQLANLKVGDKIAVPRKIDVFGTANLRECEVKLLAYLIGDGGLTNSNARFINSNPLIQADFSQAVTDFGGLKVRCETSQGQRTPSFCVRGDLEFITIQRQLFAQRLQTMMQSQGVSAKKLSQELGVTPSLLCIWKQGECVPNFETFARLCTILQLEPAEFAPHGFSSISKSSKNALTVWLEELGLWGKDAHAKTIPSIIFKLERSQLSLFLNRLFATDGWATVLASGQSQLGYGTVSEKLARQIQHLLLRFGIIASLKKRSVKYNNTRRPAWQLDITDALSIKTFISEIGIFSKEAALAKVANAISQRKYQPNRDLIPVEIWQQIAVAKGSESWGSLAVRAGIQGYTNMHVGKRAVSRQRLWMLATALDNLPLQQLATSDVYWDEIVSIESVGYKQVYDLTIPETHNFVANDICVHNTAFCLNLAYNIAASHRMPVAVFSLEMSKEQLVQRLLASEAGIESGYLRSGRLSQAQWEPLSRAIGMLSEMPIFIDDTPNITVTQMRSQARRLQAEQGMDLGLIVIDYLQLMEGAGDNRVQELSKITRSLKGLARELSVPVIALSQLSRGVEARTNKRPMLSDLRESGCLTGDSLVTLADTGVQVPIRNLVGKSGFSVLALNEATMQLEKAIVSNAFSTGVKPVFTLKTRLGRKIRATANHKFLTINGWCRLDKLSPKQHLCLPRSVPIPGQLTMTYAEVALLGHLIGDGCTLPRHAIQYTTREIDLAENVAFLAKEVFGDAIVPRISPERSWYQVYLSAAEHLTHNVRNPVAKWLESLGVFGLRSYEKFLPQELFSQPQELIACFLRHLWSTDGSIQLVAGKKPRPIAYYASSSEILAFDVQTLLLRLGINAKLKIIPQPGKGRNQYHVIITGKIDLELFIKKIGAVGQYKLGSLQKISEHLDNCIHNPNRDVIPKEVWKTQVVPAMQSIGMTTREIQSCLGQSYCGSTLYKANLSRERALKVGKIVQSNEMLTLANSDVYWDEIVLIEFSGEEEVFDLTVPRLHNFVANNIIVHNSIEQDADLVIMLYRDDYYNNDSPDRGIAEVIVAKHRNGPTGTVKLLFDPQFTKFKNLARPNNY</sequence>
<dbReference type="Pfam" id="PF03796">
    <property type="entry name" value="DnaB_C"/>
    <property type="match status" value="2"/>
</dbReference>
<comment type="catalytic activity">
    <reaction evidence="15 17">
        <text>ATP + H2O = ADP + phosphate + H(+)</text>
        <dbReference type="Rhea" id="RHEA:13065"/>
        <dbReference type="ChEBI" id="CHEBI:15377"/>
        <dbReference type="ChEBI" id="CHEBI:15378"/>
        <dbReference type="ChEBI" id="CHEBI:30616"/>
        <dbReference type="ChEBI" id="CHEBI:43474"/>
        <dbReference type="ChEBI" id="CHEBI:456216"/>
        <dbReference type="EC" id="5.6.2.3"/>
    </reaction>
</comment>
<dbReference type="SUPFAM" id="SSF48024">
    <property type="entry name" value="N-terminal domain of DnaB helicase"/>
    <property type="match status" value="1"/>
</dbReference>
<dbReference type="PROSITE" id="PS50818">
    <property type="entry name" value="INTEIN_C_TER"/>
    <property type="match status" value="2"/>
</dbReference>
<dbReference type="GO" id="GO:0004519">
    <property type="term" value="F:endonuclease activity"/>
    <property type="evidence" value="ECO:0007669"/>
    <property type="project" value="InterPro"/>
</dbReference>
<keyword evidence="4 17" id="KW-0235">DNA replication</keyword>
<evidence type="ECO:0000256" key="11">
    <source>
        <dbReference type="ARBA" id="ARBA00023000"/>
    </source>
</evidence>
<dbReference type="Gene3D" id="3.40.50.300">
    <property type="entry name" value="P-loop containing nucleotide triphosphate hydrolases"/>
    <property type="match status" value="3"/>
</dbReference>
<evidence type="ECO:0000256" key="16">
    <source>
        <dbReference type="NCBIfam" id="TIGR00665"/>
    </source>
</evidence>
<dbReference type="SUPFAM" id="SSF51294">
    <property type="entry name" value="Hedgehog/intein (Hint) domain"/>
    <property type="match status" value="2"/>
</dbReference>
<feature type="domain" description="SF4 helicase" evidence="20">
    <location>
        <begin position="1314"/>
        <end position="1374"/>
    </location>
</feature>
<evidence type="ECO:0000256" key="9">
    <source>
        <dbReference type="ARBA" id="ARBA00022813"/>
    </source>
</evidence>
<evidence type="ECO:0000256" key="4">
    <source>
        <dbReference type="ARBA" id="ARBA00022705"/>
    </source>
</evidence>
<evidence type="ECO:0000256" key="6">
    <source>
        <dbReference type="ARBA" id="ARBA00022741"/>
    </source>
</evidence>
<dbReference type="Pfam" id="PF14890">
    <property type="entry name" value="Intein_splicing"/>
    <property type="match status" value="1"/>
</dbReference>
<dbReference type="GO" id="GO:0043139">
    <property type="term" value="F:5'-3' DNA helicase activity"/>
    <property type="evidence" value="ECO:0007669"/>
    <property type="project" value="UniProtKB-EC"/>
</dbReference>
<evidence type="ECO:0000256" key="14">
    <source>
        <dbReference type="ARBA" id="ARBA00044940"/>
    </source>
</evidence>
<comment type="function">
    <text evidence="14 17">The intein is an endonuclease.</text>
</comment>
<dbReference type="SUPFAM" id="SSF47413">
    <property type="entry name" value="lambda repressor-like DNA-binding domains"/>
    <property type="match status" value="1"/>
</dbReference>
<dbReference type="InterPro" id="IPR004860">
    <property type="entry name" value="LAGLIDADG_dom"/>
</dbReference>
<dbReference type="InterPro" id="IPR007692">
    <property type="entry name" value="DNA_helicase_DnaB"/>
</dbReference>
<dbReference type="Gene3D" id="3.10.28.10">
    <property type="entry name" value="Homing endonucleases"/>
    <property type="match status" value="2"/>
</dbReference>
<keyword evidence="11" id="KW-0651">Protein splicing</keyword>
<evidence type="ECO:0000256" key="3">
    <source>
        <dbReference type="ARBA" id="ARBA00022515"/>
    </source>
</evidence>
<dbReference type="Pfam" id="PF00772">
    <property type="entry name" value="DnaB"/>
    <property type="match status" value="1"/>
</dbReference>
<evidence type="ECO:0000259" key="20">
    <source>
        <dbReference type="PROSITE" id="PS51199"/>
    </source>
</evidence>
<dbReference type="InterPro" id="IPR027434">
    <property type="entry name" value="Homing_endonucl"/>
</dbReference>
<dbReference type="CDD" id="cd00984">
    <property type="entry name" value="DnaB_C"/>
    <property type="match status" value="1"/>
</dbReference>
<dbReference type="InterPro" id="IPR003586">
    <property type="entry name" value="Hint_dom_C"/>
</dbReference>
<feature type="domain" description="SF4 helicase" evidence="20">
    <location>
        <begin position="718"/>
        <end position="884"/>
    </location>
</feature>
<dbReference type="Pfam" id="PF14528">
    <property type="entry name" value="LAGLIDADG_3"/>
    <property type="match status" value="2"/>
</dbReference>
<dbReference type="InterPro" id="IPR010982">
    <property type="entry name" value="Lambda_DNA-bd_dom_sf"/>
</dbReference>
<keyword evidence="6 17" id="KW-0547">Nucleotide-binding</keyword>
<dbReference type="GO" id="GO:0006269">
    <property type="term" value="P:DNA replication, synthesis of primer"/>
    <property type="evidence" value="ECO:0007669"/>
    <property type="project" value="UniProtKB-UniRule"/>
</dbReference>
<organism evidence="21 22">
    <name type="scientific">Tolypothrix tenuis PCC 7101</name>
    <dbReference type="NCBI Taxonomy" id="231146"/>
    <lineage>
        <taxon>Bacteria</taxon>
        <taxon>Bacillati</taxon>
        <taxon>Cyanobacteriota</taxon>
        <taxon>Cyanophyceae</taxon>
        <taxon>Nostocales</taxon>
        <taxon>Tolypothrichaceae</taxon>
        <taxon>Tolypothrix</taxon>
    </lineage>
</organism>
<dbReference type="SMART" id="SM00306">
    <property type="entry name" value="HintN"/>
    <property type="match status" value="2"/>
</dbReference>
<dbReference type="InterPro" id="IPR036185">
    <property type="entry name" value="DNA_heli_DnaB-like_N_sf"/>
</dbReference>
<evidence type="ECO:0000256" key="7">
    <source>
        <dbReference type="ARBA" id="ARBA00022801"/>
    </source>
</evidence>
<keyword evidence="22" id="KW-1185">Reference proteome</keyword>
<accession>A0A1Z4N3J9</accession>
<dbReference type="EC" id="5.6.2.3" evidence="16 17"/>
<evidence type="ECO:0000256" key="10">
    <source>
        <dbReference type="ARBA" id="ARBA00022840"/>
    </source>
</evidence>
<dbReference type="NCBIfam" id="NF005852">
    <property type="entry name" value="PRK07773.1"/>
    <property type="match status" value="1"/>
</dbReference>
<proteinExistence type="inferred from homology"/>
<evidence type="ECO:0000313" key="22">
    <source>
        <dbReference type="Proteomes" id="UP000218785"/>
    </source>
</evidence>
<dbReference type="InterPro" id="IPR006142">
    <property type="entry name" value="INTEIN"/>
</dbReference>
<dbReference type="EMBL" id="AP018248">
    <property type="protein sequence ID" value="BAZ00255.1"/>
    <property type="molecule type" value="Genomic_DNA"/>
</dbReference>
<evidence type="ECO:0000256" key="15">
    <source>
        <dbReference type="ARBA" id="ARBA00048954"/>
    </source>
</evidence>
<keyword evidence="8 17" id="KW-0347">Helicase</keyword>
<dbReference type="Gene3D" id="1.10.860.10">
    <property type="entry name" value="DNAb Helicase, Chain A"/>
    <property type="match status" value="1"/>
</dbReference>
<dbReference type="PROSITE" id="PS50819">
    <property type="entry name" value="INTEIN_ENDONUCLEASE"/>
    <property type="match status" value="2"/>
</dbReference>
<dbReference type="PANTHER" id="PTHR30153">
    <property type="entry name" value="REPLICATIVE DNA HELICASE DNAB"/>
    <property type="match status" value="1"/>
</dbReference>
<dbReference type="InterPro" id="IPR007694">
    <property type="entry name" value="DNA_helicase_DnaB-like_C"/>
</dbReference>
<evidence type="ECO:0000256" key="13">
    <source>
        <dbReference type="ARBA" id="ARBA00023235"/>
    </source>
</evidence>
<dbReference type="CDD" id="cd00081">
    <property type="entry name" value="Hint"/>
    <property type="match status" value="4"/>
</dbReference>
<dbReference type="InterPro" id="IPR027417">
    <property type="entry name" value="P-loop_NTPase"/>
</dbReference>
<keyword evidence="10 17" id="KW-0067">ATP-binding</keyword>
<dbReference type="InterPro" id="IPR003587">
    <property type="entry name" value="Hint_dom_N"/>
</dbReference>
<evidence type="ECO:0000256" key="2">
    <source>
        <dbReference type="ARBA" id="ARBA00011643"/>
    </source>
</evidence>